<dbReference type="AlphaFoldDB" id="A0A101E6X6"/>
<keyword evidence="1" id="KW-0732">Signal</keyword>
<reference evidence="3 4" key="1">
    <citation type="journal article" date="2018" name="Nat. Biotechnol.">
        <title>A standardized bacterial taxonomy based on genome phylogeny substantially revises the tree of life.</title>
        <authorList>
            <person name="Parks D.H."/>
            <person name="Chuvochina M."/>
            <person name="Waite D.W."/>
            <person name="Rinke C."/>
            <person name="Skarshewski A."/>
            <person name="Chaumeil P.A."/>
            <person name="Hugenholtz P."/>
        </authorList>
    </citation>
    <scope>NUCLEOTIDE SEQUENCE [LARGE SCALE GENOMIC DNA]</scope>
    <source>
        <strain evidence="3">UBA12544</strain>
    </source>
</reference>
<feature type="chain" id="PRO_5030019966" evidence="1">
    <location>
        <begin position="23"/>
        <end position="330"/>
    </location>
</feature>
<sequence>MRKIISMIIAAILIFLSIPAFAQTGGQEEQLPYQEWIDKGWIKAVSPDEKGHDRLGWYYIMPGKEKEIAYSDKLKNTDRLIIVDGSFYKNDLDYYYKEGRSGATLRDITTLRESYKDLYGEIRYNHPDTLKYDFWKGLVTINLVSINGTPWQETKYKDILLRYFYNRWEGLKDPAYTKYLVDPKWNGYTVECIYNWDGVDVWIGKDDITVRYELKEYNKKLPTKVISDNGVAMIPLRGVMEELGAVVDYNAKTQQITIKDKGKTVVLKIGSDTALVDGRAVKMPRKVYVKNGYTMLPLRFVAENLDHAVEYLKDGTIMIWRAKYTTPPSI</sequence>
<evidence type="ECO:0000313" key="4">
    <source>
        <dbReference type="Proteomes" id="UP000264445"/>
    </source>
</evidence>
<evidence type="ECO:0000259" key="2">
    <source>
        <dbReference type="Pfam" id="PF07833"/>
    </source>
</evidence>
<organism evidence="3 4">
    <name type="scientific">Caldanaerobacter subterraneus</name>
    <dbReference type="NCBI Taxonomy" id="911092"/>
    <lineage>
        <taxon>Bacteria</taxon>
        <taxon>Bacillati</taxon>
        <taxon>Bacillota</taxon>
        <taxon>Clostridia</taxon>
        <taxon>Thermoanaerobacterales</taxon>
        <taxon>Thermoanaerobacteraceae</taxon>
        <taxon>Caldanaerobacter</taxon>
    </lineage>
</organism>
<dbReference type="Proteomes" id="UP000264445">
    <property type="component" value="Unassembled WGS sequence"/>
</dbReference>
<feature type="signal peptide" evidence="1">
    <location>
        <begin position="1"/>
        <end position="22"/>
    </location>
</feature>
<dbReference type="SUPFAM" id="SSF55383">
    <property type="entry name" value="Copper amine oxidase, domain N"/>
    <property type="match status" value="2"/>
</dbReference>
<accession>A0A101E6X6</accession>
<dbReference type="EMBL" id="DOLB01000046">
    <property type="protein sequence ID" value="HBT48685.1"/>
    <property type="molecule type" value="Genomic_DNA"/>
</dbReference>
<protein>
    <submittedName>
        <fullName evidence="3">Copper amine oxidase</fullName>
    </submittedName>
</protein>
<name>A0A101E6X6_9THEO</name>
<feature type="domain" description="Copper amine oxidase-like N-terminal" evidence="2">
    <location>
        <begin position="224"/>
        <end position="312"/>
    </location>
</feature>
<dbReference type="Gene3D" id="3.30.457.10">
    <property type="entry name" value="Copper amine oxidase-like, N-terminal domain"/>
    <property type="match status" value="1"/>
</dbReference>
<dbReference type="Pfam" id="PF07833">
    <property type="entry name" value="Cu_amine_oxidN1"/>
    <property type="match status" value="1"/>
</dbReference>
<dbReference type="InterPro" id="IPR012854">
    <property type="entry name" value="Cu_amine_oxidase-like_N"/>
</dbReference>
<comment type="caution">
    <text evidence="3">The sequence shown here is derived from an EMBL/GenBank/DDBJ whole genome shotgun (WGS) entry which is preliminary data.</text>
</comment>
<evidence type="ECO:0000256" key="1">
    <source>
        <dbReference type="SAM" id="SignalP"/>
    </source>
</evidence>
<dbReference type="InterPro" id="IPR036582">
    <property type="entry name" value="Mao_N_sf"/>
</dbReference>
<proteinExistence type="predicted"/>
<evidence type="ECO:0000313" key="3">
    <source>
        <dbReference type="EMBL" id="HBT48685.1"/>
    </source>
</evidence>
<gene>
    <name evidence="3" type="ORF">DEA61_02250</name>
</gene>